<feature type="domain" description="Signal transduction histidine kinase subgroup 3 dimerisation and phosphoacceptor" evidence="1">
    <location>
        <begin position="25"/>
        <end position="46"/>
    </location>
</feature>
<keyword evidence="3" id="KW-1185">Reference proteome</keyword>
<dbReference type="GO" id="GO:0000155">
    <property type="term" value="F:phosphorelay sensor kinase activity"/>
    <property type="evidence" value="ECO:0007669"/>
    <property type="project" value="InterPro"/>
</dbReference>
<dbReference type="AlphaFoldDB" id="A0A9E9M0X4"/>
<dbReference type="Pfam" id="PF07730">
    <property type="entry name" value="HisKA_3"/>
    <property type="match status" value="1"/>
</dbReference>
<name>A0A9E9M0X4_9BURK</name>
<dbReference type="Gene3D" id="1.20.5.1930">
    <property type="match status" value="1"/>
</dbReference>
<evidence type="ECO:0000313" key="3">
    <source>
        <dbReference type="Proteomes" id="UP001156215"/>
    </source>
</evidence>
<keyword evidence="2" id="KW-0418">Kinase</keyword>
<accession>A0A9E9M0X4</accession>
<dbReference type="GO" id="GO:0046983">
    <property type="term" value="F:protein dimerization activity"/>
    <property type="evidence" value="ECO:0007669"/>
    <property type="project" value="InterPro"/>
</dbReference>
<dbReference type="InterPro" id="IPR011712">
    <property type="entry name" value="Sig_transdc_His_kin_sub3_dim/P"/>
</dbReference>
<sequence length="50" mass="5924">MEPEPVNHDELRELIDHQERIREDERKHIAREIHDELGQYLLALSAGIAH</sequence>
<evidence type="ECO:0000313" key="2">
    <source>
        <dbReference type="EMBL" id="WAW11137.1"/>
    </source>
</evidence>
<organism evidence="2 3">
    <name type="scientific">Oxalobacter vibrioformis</name>
    <dbReference type="NCBI Taxonomy" id="933080"/>
    <lineage>
        <taxon>Bacteria</taxon>
        <taxon>Pseudomonadati</taxon>
        <taxon>Pseudomonadota</taxon>
        <taxon>Betaproteobacteria</taxon>
        <taxon>Burkholderiales</taxon>
        <taxon>Oxalobacteraceae</taxon>
        <taxon>Oxalobacter</taxon>
    </lineage>
</organism>
<dbReference type="KEGG" id="ovb:NB640_05775"/>
<dbReference type="Proteomes" id="UP001156215">
    <property type="component" value="Chromosome"/>
</dbReference>
<dbReference type="RefSeq" id="WP_269310248.1">
    <property type="nucleotide sequence ID" value="NZ_CP098242.1"/>
</dbReference>
<proteinExistence type="predicted"/>
<evidence type="ECO:0000259" key="1">
    <source>
        <dbReference type="Pfam" id="PF07730"/>
    </source>
</evidence>
<gene>
    <name evidence="2" type="ORF">NB640_05775</name>
</gene>
<reference evidence="2" key="1">
    <citation type="journal article" date="2022" name="Front. Microbiol.">
        <title>New perspectives on an old grouping: The genomic and phenotypic variability of Oxalobacter formigenes and the implications for calcium oxalate stone prevention.</title>
        <authorList>
            <person name="Chmiel J.A."/>
            <person name="Carr C."/>
            <person name="Stuivenberg G.A."/>
            <person name="Venema R."/>
            <person name="Chanyi R.M."/>
            <person name="Al K.F."/>
            <person name="Giguere D."/>
            <person name="Say H."/>
            <person name="Akouris P.P."/>
            <person name="Dominguez Romero S.A."/>
            <person name="Kwong A."/>
            <person name="Tai V."/>
            <person name="Koval S.F."/>
            <person name="Razvi H."/>
            <person name="Bjazevic J."/>
            <person name="Burton J.P."/>
        </authorList>
    </citation>
    <scope>NUCLEOTIDE SEQUENCE</scope>
    <source>
        <strain evidence="2">WoOx3</strain>
    </source>
</reference>
<keyword evidence="2" id="KW-0808">Transferase</keyword>
<protein>
    <submittedName>
        <fullName evidence="2">Histidine kinase</fullName>
    </submittedName>
</protein>
<dbReference type="GO" id="GO:0016020">
    <property type="term" value="C:membrane"/>
    <property type="evidence" value="ECO:0007669"/>
    <property type="project" value="InterPro"/>
</dbReference>
<dbReference type="EMBL" id="CP098242">
    <property type="protein sequence ID" value="WAW11137.1"/>
    <property type="molecule type" value="Genomic_DNA"/>
</dbReference>